<evidence type="ECO:0000256" key="10">
    <source>
        <dbReference type="ARBA" id="ARBA00025810"/>
    </source>
</evidence>
<evidence type="ECO:0000256" key="1">
    <source>
        <dbReference type="ARBA" id="ARBA00001917"/>
    </source>
</evidence>
<comment type="catalytic activity">
    <reaction evidence="11">
        <text>isopentenyl diphosphate = dimethylallyl diphosphate</text>
        <dbReference type="Rhea" id="RHEA:23284"/>
        <dbReference type="ChEBI" id="CHEBI:57623"/>
        <dbReference type="ChEBI" id="CHEBI:128769"/>
        <dbReference type="EC" id="5.3.3.2"/>
    </reaction>
</comment>
<organism evidence="13 14">
    <name type="scientific">candidate division WWE3 bacterium</name>
    <dbReference type="NCBI Taxonomy" id="2053526"/>
    <lineage>
        <taxon>Bacteria</taxon>
        <taxon>Katanobacteria</taxon>
    </lineage>
</organism>
<evidence type="ECO:0000256" key="2">
    <source>
        <dbReference type="ARBA" id="ARBA00022490"/>
    </source>
</evidence>
<dbReference type="InterPro" id="IPR000262">
    <property type="entry name" value="FMN-dep_DH"/>
</dbReference>
<feature type="binding site" evidence="11">
    <location>
        <position position="158"/>
    </location>
    <ligand>
        <name>substrate</name>
    </ligand>
</feature>
<evidence type="ECO:0000256" key="8">
    <source>
        <dbReference type="ARBA" id="ARBA00023229"/>
    </source>
</evidence>
<dbReference type="HAMAP" id="MF_00354">
    <property type="entry name" value="Idi_2"/>
    <property type="match status" value="1"/>
</dbReference>
<proteinExistence type="inferred from homology"/>
<dbReference type="PANTHER" id="PTHR43665:SF1">
    <property type="entry name" value="ISOPENTENYL-DIPHOSPHATE DELTA-ISOMERASE"/>
    <property type="match status" value="1"/>
</dbReference>
<evidence type="ECO:0000256" key="4">
    <source>
        <dbReference type="ARBA" id="ARBA00022643"/>
    </source>
</evidence>
<keyword evidence="5 11" id="KW-0479">Metal-binding</keyword>
<dbReference type="SUPFAM" id="SSF51395">
    <property type="entry name" value="FMN-linked oxidoreductases"/>
    <property type="match status" value="1"/>
</dbReference>
<dbReference type="Proteomes" id="UP000265540">
    <property type="component" value="Unassembled WGS sequence"/>
</dbReference>
<dbReference type="GO" id="GO:0010181">
    <property type="term" value="F:FMN binding"/>
    <property type="evidence" value="ECO:0007669"/>
    <property type="project" value="UniProtKB-UniRule"/>
</dbReference>
<keyword evidence="4 11" id="KW-0288">FMN</keyword>
<protein>
    <recommendedName>
        <fullName evidence="11">Isopentenyl-diphosphate delta-isomerase</fullName>
        <shortName evidence="11">IPP isomerase</shortName>
        <ecNumber evidence="11">5.3.3.2</ecNumber>
    </recommendedName>
    <alternativeName>
        <fullName evidence="11">Isopentenyl diphosphate:dimethylallyl diphosphate isomerase</fullName>
    </alternativeName>
    <alternativeName>
        <fullName evidence="11">Isopentenyl pyrophosphate isomerase</fullName>
    </alternativeName>
    <alternativeName>
        <fullName evidence="11">Type 2 isopentenyl diphosphate isomerase</fullName>
        <shortName evidence="11">IDI-2</shortName>
    </alternativeName>
</protein>
<evidence type="ECO:0000313" key="13">
    <source>
        <dbReference type="EMBL" id="RJR26995.1"/>
    </source>
</evidence>
<dbReference type="GO" id="GO:0005737">
    <property type="term" value="C:cytoplasm"/>
    <property type="evidence" value="ECO:0007669"/>
    <property type="project" value="UniProtKB-SubCell"/>
</dbReference>
<dbReference type="EMBL" id="QZJF01000017">
    <property type="protein sequence ID" value="RJR26995.1"/>
    <property type="molecule type" value="Genomic_DNA"/>
</dbReference>
<gene>
    <name evidence="11" type="primary">fni</name>
    <name evidence="13" type="ORF">C4561_04435</name>
</gene>
<comment type="similarity">
    <text evidence="11">Belongs to the IPP isomerase type 2 family.</text>
</comment>
<name>A0A3A4ZCM0_UNCKA</name>
<dbReference type="Gene3D" id="3.20.20.70">
    <property type="entry name" value="Aldolase class I"/>
    <property type="match status" value="1"/>
</dbReference>
<evidence type="ECO:0000259" key="12">
    <source>
        <dbReference type="Pfam" id="PF01070"/>
    </source>
</evidence>
<feature type="domain" description="FMN-dependent dehydrogenase" evidence="12">
    <location>
        <begin position="173"/>
        <end position="324"/>
    </location>
</feature>
<feature type="binding site" evidence="11">
    <location>
        <position position="123"/>
    </location>
    <ligand>
        <name>FMN</name>
        <dbReference type="ChEBI" id="CHEBI:58210"/>
    </ligand>
</feature>
<dbReference type="GO" id="GO:0000287">
    <property type="term" value="F:magnesium ion binding"/>
    <property type="evidence" value="ECO:0007669"/>
    <property type="project" value="UniProtKB-UniRule"/>
</dbReference>
<evidence type="ECO:0000256" key="7">
    <source>
        <dbReference type="ARBA" id="ARBA00022857"/>
    </source>
</evidence>
<feature type="binding site" evidence="11">
    <location>
        <begin position="267"/>
        <end position="269"/>
    </location>
    <ligand>
        <name>FMN</name>
        <dbReference type="ChEBI" id="CHEBI:58210"/>
    </ligand>
</feature>
<keyword evidence="3 11" id="KW-0285">Flavoprotein</keyword>
<comment type="function">
    <text evidence="11">Involved in the biosynthesis of isoprenoids. Catalyzes the 1,3-allylic rearrangement of the homoallylic substrate isopentenyl (IPP) to its allylic isomer, dimethylallyl diphosphate (DMAPP).</text>
</comment>
<sequence>MSEIENRKIQHINLAKDPQSQIGKEPFENVKLDYKALPELDLSSVDTSTNLLTQKITQPLIIASMTGGTSHAGKINTNLAIGVEETGIAMGVGSQRIALELEDARNSFKLVRKHAPNAVIFANMGAIQLNYGKSIDDYKAVVEMVEANALYLHLNPLQEAIQPEGDTNFQGLLDKIENLVKEIGVPVFVKEVGHGIDKESISKLVEIGIFAIDVAGANGTSWAWIEAQRRNSPNLSEWFKSFGISTEESLAYACEYKDKIKIVASGGIRSPVHGLKARVLGADYYSAALPFLEPALDSPETVINTIKEWEKGLKTAMFATGRKSW</sequence>
<comment type="cofactor">
    <cofactor evidence="1 11">
        <name>FMN</name>
        <dbReference type="ChEBI" id="CHEBI:58210"/>
    </cofactor>
</comment>
<feature type="binding site" evidence="11">
    <location>
        <position position="220"/>
    </location>
    <ligand>
        <name>FMN</name>
        <dbReference type="ChEBI" id="CHEBI:58210"/>
    </ligand>
</feature>
<comment type="caution">
    <text evidence="13">The sequence shown here is derived from an EMBL/GenBank/DDBJ whole genome shotgun (WGS) entry which is preliminary data.</text>
</comment>
<dbReference type="CDD" id="cd02811">
    <property type="entry name" value="IDI-2_FMN"/>
    <property type="match status" value="1"/>
</dbReference>
<feature type="binding site" evidence="11">
    <location>
        <begin position="288"/>
        <end position="289"/>
    </location>
    <ligand>
        <name>FMN</name>
        <dbReference type="ChEBI" id="CHEBI:58210"/>
    </ligand>
</feature>
<evidence type="ECO:0000256" key="9">
    <source>
        <dbReference type="ARBA" id="ARBA00023235"/>
    </source>
</evidence>
<dbReference type="Pfam" id="PF01070">
    <property type="entry name" value="FMN_dh"/>
    <property type="match status" value="1"/>
</dbReference>
<dbReference type="AlphaFoldDB" id="A0A3A4ZCM0"/>
<feature type="binding site" evidence="11">
    <location>
        <position position="94"/>
    </location>
    <ligand>
        <name>FMN</name>
        <dbReference type="ChEBI" id="CHEBI:58210"/>
    </ligand>
</feature>
<comment type="cofactor">
    <cofactor evidence="11">
        <name>NADPH</name>
        <dbReference type="ChEBI" id="CHEBI:57783"/>
    </cofactor>
</comment>
<comment type="caution">
    <text evidence="11">Lacks conserved residue(s) required for the propagation of feature annotation.</text>
</comment>
<keyword evidence="7 11" id="KW-0521">NADP</keyword>
<comment type="cofactor">
    <cofactor evidence="11">
        <name>Mg(2+)</name>
        <dbReference type="ChEBI" id="CHEBI:18420"/>
    </cofactor>
</comment>
<dbReference type="PIRSF" id="PIRSF003314">
    <property type="entry name" value="IPP_isomerase"/>
    <property type="match status" value="1"/>
</dbReference>
<comment type="subunit">
    <text evidence="10 11">Homooctamer. Dimer of tetramers.</text>
</comment>
<dbReference type="GO" id="GO:0008299">
    <property type="term" value="P:isoprenoid biosynthetic process"/>
    <property type="evidence" value="ECO:0007669"/>
    <property type="project" value="UniProtKB-UniRule"/>
</dbReference>
<evidence type="ECO:0000256" key="3">
    <source>
        <dbReference type="ARBA" id="ARBA00022630"/>
    </source>
</evidence>
<feature type="binding site" evidence="11">
    <location>
        <begin position="7"/>
        <end position="8"/>
    </location>
    <ligand>
        <name>substrate</name>
    </ligand>
</feature>
<keyword evidence="2 11" id="KW-0963">Cytoplasm</keyword>
<evidence type="ECO:0000256" key="11">
    <source>
        <dbReference type="HAMAP-Rule" id="MF_00354"/>
    </source>
</evidence>
<keyword evidence="8 11" id="KW-0414">Isoprene biosynthesis</keyword>
<feature type="binding site" evidence="11">
    <location>
        <position position="159"/>
    </location>
    <ligand>
        <name>Mg(2+)</name>
        <dbReference type="ChEBI" id="CHEBI:18420"/>
    </ligand>
</feature>
<comment type="subcellular location">
    <subcellularLocation>
        <location evidence="11">Cytoplasm</location>
    </subcellularLocation>
</comment>
<evidence type="ECO:0000256" key="5">
    <source>
        <dbReference type="ARBA" id="ARBA00022723"/>
    </source>
</evidence>
<feature type="binding site" evidence="11">
    <location>
        <begin position="64"/>
        <end position="66"/>
    </location>
    <ligand>
        <name>FMN</name>
        <dbReference type="ChEBI" id="CHEBI:58210"/>
    </ligand>
</feature>
<accession>A0A3A4ZCM0</accession>
<dbReference type="EC" id="5.3.3.2" evidence="11"/>
<dbReference type="InterPro" id="IPR011179">
    <property type="entry name" value="IPdP_isomerase"/>
</dbReference>
<keyword evidence="9 11" id="KW-0413">Isomerase</keyword>
<dbReference type="GO" id="GO:0004452">
    <property type="term" value="F:isopentenyl-diphosphate delta-isomerase activity"/>
    <property type="evidence" value="ECO:0007669"/>
    <property type="project" value="UniProtKB-UniRule"/>
</dbReference>
<dbReference type="GO" id="GO:0070402">
    <property type="term" value="F:NADPH binding"/>
    <property type="evidence" value="ECO:0007669"/>
    <property type="project" value="UniProtKB-UniRule"/>
</dbReference>
<evidence type="ECO:0000313" key="14">
    <source>
        <dbReference type="Proteomes" id="UP000265540"/>
    </source>
</evidence>
<evidence type="ECO:0000256" key="6">
    <source>
        <dbReference type="ARBA" id="ARBA00022842"/>
    </source>
</evidence>
<dbReference type="PANTHER" id="PTHR43665">
    <property type="entry name" value="ISOPENTENYL-DIPHOSPHATE DELTA-ISOMERASE"/>
    <property type="match status" value="1"/>
</dbReference>
<feature type="binding site" evidence="11">
    <location>
        <position position="190"/>
    </location>
    <ligand>
        <name>FMN</name>
        <dbReference type="ChEBI" id="CHEBI:58210"/>
    </ligand>
</feature>
<dbReference type="GO" id="GO:0016491">
    <property type="term" value="F:oxidoreductase activity"/>
    <property type="evidence" value="ECO:0007669"/>
    <property type="project" value="InterPro"/>
</dbReference>
<reference evidence="13 14" key="1">
    <citation type="journal article" date="2017" name="ISME J.">
        <title>Energy and carbon metabolisms in a deep terrestrial subsurface fluid microbial community.</title>
        <authorList>
            <person name="Momper L."/>
            <person name="Jungbluth S.P."/>
            <person name="Lee M.D."/>
            <person name="Amend J.P."/>
        </authorList>
    </citation>
    <scope>NUCLEOTIDE SEQUENCE [LARGE SCALE GENOMIC DNA]</scope>
    <source>
        <strain evidence="13">SURF_46</strain>
    </source>
</reference>
<keyword evidence="6 11" id="KW-0460">Magnesium</keyword>
<feature type="binding site" evidence="11">
    <location>
        <begin position="94"/>
        <end position="96"/>
    </location>
    <ligand>
        <name>substrate</name>
    </ligand>
</feature>
<dbReference type="InterPro" id="IPR013785">
    <property type="entry name" value="Aldolase_TIM"/>
</dbReference>
<dbReference type="NCBIfam" id="TIGR02151">
    <property type="entry name" value="IPP_isom_2"/>
    <property type="match status" value="1"/>
</dbReference>